<sequence length="93" mass="10359">FVNKLRSIHQKVIAQDQAAVNADKKNPSVIVGYSAFYTVYVHENPNTGQQGDKNPTPPGRAKFSEVGKWKFLEEPMNSEAQAMLALIIKEAKE</sequence>
<proteinExistence type="predicted"/>
<organism evidence="1">
    <name type="scientific">marine sediment metagenome</name>
    <dbReference type="NCBI Taxonomy" id="412755"/>
    <lineage>
        <taxon>unclassified sequences</taxon>
        <taxon>metagenomes</taxon>
        <taxon>ecological metagenomes</taxon>
    </lineage>
</organism>
<accession>X0YX10</accession>
<evidence type="ECO:0000313" key="1">
    <source>
        <dbReference type="EMBL" id="GAG51097.1"/>
    </source>
</evidence>
<dbReference type="EMBL" id="BARS01054711">
    <property type="protein sequence ID" value="GAG51097.1"/>
    <property type="molecule type" value="Genomic_DNA"/>
</dbReference>
<gene>
    <name evidence="1" type="ORF">S01H1_80938</name>
</gene>
<comment type="caution">
    <text evidence="1">The sequence shown here is derived from an EMBL/GenBank/DDBJ whole genome shotgun (WGS) entry which is preliminary data.</text>
</comment>
<reference evidence="1" key="1">
    <citation type="journal article" date="2014" name="Front. Microbiol.">
        <title>High frequency of phylogenetically diverse reductive dehalogenase-homologous genes in deep subseafloor sedimentary metagenomes.</title>
        <authorList>
            <person name="Kawai M."/>
            <person name="Futagami T."/>
            <person name="Toyoda A."/>
            <person name="Takaki Y."/>
            <person name="Nishi S."/>
            <person name="Hori S."/>
            <person name="Arai W."/>
            <person name="Tsubouchi T."/>
            <person name="Morono Y."/>
            <person name="Uchiyama I."/>
            <person name="Ito T."/>
            <person name="Fujiyama A."/>
            <person name="Inagaki F."/>
            <person name="Takami H."/>
        </authorList>
    </citation>
    <scope>NUCLEOTIDE SEQUENCE</scope>
    <source>
        <strain evidence="1">Expedition CK06-06</strain>
    </source>
</reference>
<name>X0YX10_9ZZZZ</name>
<protein>
    <submittedName>
        <fullName evidence="1">Uncharacterized protein</fullName>
    </submittedName>
</protein>
<feature type="non-terminal residue" evidence="1">
    <location>
        <position position="1"/>
    </location>
</feature>
<dbReference type="AlphaFoldDB" id="X0YX10"/>